<name>A0A409YPW8_9AGAR</name>
<feature type="compositionally biased region" description="Low complexity" evidence="3">
    <location>
        <begin position="397"/>
        <end position="410"/>
    </location>
</feature>
<dbReference type="PANTHER" id="PTHR23113">
    <property type="entry name" value="GUANINE NUCLEOTIDE EXCHANGE FACTOR"/>
    <property type="match status" value="1"/>
</dbReference>
<feature type="domain" description="N-terminal Ras-GEF" evidence="5">
    <location>
        <begin position="547"/>
        <end position="678"/>
    </location>
</feature>
<dbReference type="InterPro" id="IPR000651">
    <property type="entry name" value="Ras-like_Gua-exchang_fac_N"/>
</dbReference>
<feature type="compositionally biased region" description="Low complexity" evidence="3">
    <location>
        <begin position="1190"/>
        <end position="1202"/>
    </location>
</feature>
<feature type="region of interest" description="Disordered" evidence="3">
    <location>
        <begin position="196"/>
        <end position="253"/>
    </location>
</feature>
<evidence type="ECO:0000256" key="3">
    <source>
        <dbReference type="SAM" id="MobiDB-lite"/>
    </source>
</evidence>
<feature type="compositionally biased region" description="Low complexity" evidence="3">
    <location>
        <begin position="533"/>
        <end position="543"/>
    </location>
</feature>
<feature type="compositionally biased region" description="Basic and acidic residues" evidence="3">
    <location>
        <begin position="1349"/>
        <end position="1368"/>
    </location>
</feature>
<feature type="compositionally biased region" description="Polar residues" evidence="3">
    <location>
        <begin position="296"/>
        <end position="310"/>
    </location>
</feature>
<feature type="region of interest" description="Disordered" evidence="3">
    <location>
        <begin position="1318"/>
        <end position="1371"/>
    </location>
</feature>
<dbReference type="Pfam" id="PF00618">
    <property type="entry name" value="RasGEF_N"/>
    <property type="match status" value="1"/>
</dbReference>
<feature type="region of interest" description="Disordered" evidence="3">
    <location>
        <begin position="361"/>
        <end position="431"/>
    </location>
</feature>
<dbReference type="EMBL" id="NHTK01000857">
    <property type="protein sequence ID" value="PPR05048.1"/>
    <property type="molecule type" value="Genomic_DNA"/>
</dbReference>
<dbReference type="SUPFAM" id="SSF48366">
    <property type="entry name" value="Ras GEF"/>
    <property type="match status" value="1"/>
</dbReference>
<dbReference type="InParanoid" id="A0A409YPW8"/>
<feature type="compositionally biased region" description="Low complexity" evidence="3">
    <location>
        <begin position="932"/>
        <end position="946"/>
    </location>
</feature>
<sequence>MSEAHDHSRPETPLASAQQIPSIETPDPSSILDSIEGPSLASTLKLPNSDDTSTNYLSPIAPDKPPHTPHPFSLSDLLKEGETLEALGPEVAAADVTVAADGNYIESSSGPAIRELKRRYDQQAGVGPSVRTPYVITSFVNQHGKSTYRLGRREEHSAPAANIDPIAPPKPSDPSQSPRPKRRSRLSMHFLQPAMFTKSNAPPPSRPPTATSTAASTVSRKLRKTRSIPDLTSTGDPSATGATPSPTYAVTGRGHSQSVTAADAPRYSGSLPIFNPPPSRRTDAFAELMDWFTPSSTISTKFTTPSQSSNKSHDSKRERAIVEQPFGPRVTFTSPSPRIFIPPHLTAPRHLREMQSFESGLTARQVDSKPTNNSSPAPSEPSDSDRELSRPPSAIRLSVASTSLLSSSSSEDSDGDLLEEPEVPNETDGEGFRLSSLYSTEVFNVLQTYRGLPLFENLVPEGSTVIRLSLANDQSAAPRDDPRFVIWGESLDLEGDDEYRSASRDSLADFSSSNPSSSLSSRKSSRMSRLRSPDPSLSSSRLPTPGGQRVLLAATIERWIAQLTSEMNYDELLNFFLTYRTYVSAVDLCHLLICRFHWALQQPAKPSVQDETVRRIVRVRTFVAIRYWMLTFFTVDFVPNRELRLLISDWLNTLKSDPILGRHVDGLGIVRRLIKVAKECKKAHTKVAEKPKAASPPKAATSTSGTPLDHLLGKSFAEAIRKPVTDDDESDLDLDFLPDEAKADDSGAIFQNDPVNAHLAVGHPMAIATNRPTSLPISSLNILHRTEHAPPPNSDADSTPGSIRSSTSSQSGSYVYHHNPALPDPDVRPSALSRAFVRTIGRLGRWKRALAPKTYPSPYGAHMPTTREVRQGSITGPAPAPGVSAFDLGINNGAKDFLATNGHLKLSETTGNVFGGSVKANSQGLYNVGPSSAGGSAAGSSSSVGSHPIAPILTSSTSATSLTATHPPIPPMPTTPPPVPYSNGSTLSSPISSPSSPLAPYSASIHDLPPLTHPPPPPLSQSSSTDSTPSEAPLLDTPSSPETVPEVVVLQETPEVAGPPEAEPEASVTPHPDRASIIEGDTLLKPERAESFMSFRTTSSDSFGVPLTQDGPIQPTFGNAQSQWAFDVVSLDDLDLSDAASFMSKEPAHPPGLRKPMRKLPMRRDFEFVRRSEVSSMGIVSHESLTLRDSISSSNHSGSATSSGGGGGPRPIQRWQMKSLQQTFEEMSNDEDDKGDVEAALRRLEGQINPKIQQENAEKVDGWVKTLQERMAKGDYEYESSINSDYEVEDFFDEVNGVAGMESVDVQPQIDAGVSAMHAGDECDDEESHLGEDASESAITPMPTQTTHDISENQHHSQETSPHSKDSRPLPQDVVPLEILQSRLSASASTLLSNNPAASAVLLAQFADEVPRLQRSFVLNYQAETLAEHFAMIDRELFMCVKFEELVTDDWMEIEEINVLDWAQYLKDRARWKAESRFAEKTTALAAIRARFNLMVAFVVSEIVMTPPMERMFLITKFIKIAWKSYTIMNFHTLTAIIYALDNEWVNRAMQKSVWKLGAVEERMLRALKQVTSSLDDFKFIREVVEAIVDSKPLDNSSHPPSVVSGGTEGSQSGKGKAASDNRSVPSACIPFIGVYLCQLRRLSKLPALIDPTAPESVIGIDPVTAIFDSPAHPEVFSALAPLPPSMHLEPLINVHKQRRIADVIKSLVAGQHLASRVQFDIDKKLFQRCLRIRGLEASDLHRILLQTN</sequence>
<dbReference type="InterPro" id="IPR036964">
    <property type="entry name" value="RASGEF_cat_dom_sf"/>
</dbReference>
<feature type="compositionally biased region" description="Polar residues" evidence="3">
    <location>
        <begin position="230"/>
        <end position="253"/>
    </location>
</feature>
<feature type="compositionally biased region" description="Polar residues" evidence="3">
    <location>
        <begin position="15"/>
        <end position="32"/>
    </location>
</feature>
<keyword evidence="1 2" id="KW-0344">Guanine-nucleotide releasing factor</keyword>
<dbReference type="SMART" id="SM00229">
    <property type="entry name" value="RasGEFN"/>
    <property type="match status" value="1"/>
</dbReference>
<feature type="compositionally biased region" description="Polar residues" evidence="3">
    <location>
        <begin position="40"/>
        <end position="57"/>
    </location>
</feature>
<evidence type="ECO:0000313" key="6">
    <source>
        <dbReference type="EMBL" id="PPR05048.1"/>
    </source>
</evidence>
<feature type="region of interest" description="Disordered" evidence="3">
    <location>
        <begin position="1187"/>
        <end position="1213"/>
    </location>
</feature>
<dbReference type="GO" id="GO:0007265">
    <property type="term" value="P:Ras protein signal transduction"/>
    <property type="evidence" value="ECO:0007669"/>
    <property type="project" value="TreeGrafter"/>
</dbReference>
<feature type="region of interest" description="Disordered" evidence="3">
    <location>
        <begin position="296"/>
        <end position="343"/>
    </location>
</feature>
<dbReference type="OrthoDB" id="10254377at2759"/>
<evidence type="ECO:0000259" key="5">
    <source>
        <dbReference type="PROSITE" id="PS50212"/>
    </source>
</evidence>
<feature type="compositionally biased region" description="Low complexity" evidence="3">
    <location>
        <begin position="953"/>
        <end position="966"/>
    </location>
</feature>
<dbReference type="Pfam" id="PF00617">
    <property type="entry name" value="RasGEF"/>
    <property type="match status" value="1"/>
</dbReference>
<gene>
    <name evidence="6" type="ORF">CVT24_010195</name>
</gene>
<feature type="compositionally biased region" description="Low complexity" evidence="3">
    <location>
        <begin position="1020"/>
        <end position="1030"/>
    </location>
</feature>
<dbReference type="InterPro" id="IPR008937">
    <property type="entry name" value="Ras-like_GEF"/>
</dbReference>
<feature type="region of interest" description="Disordered" evidence="3">
    <location>
        <begin position="1"/>
        <end position="71"/>
    </location>
</feature>
<dbReference type="InterPro" id="IPR001895">
    <property type="entry name" value="RASGEF_cat_dom"/>
</dbReference>
<keyword evidence="7" id="KW-1185">Reference proteome</keyword>
<feature type="region of interest" description="Disordered" evidence="3">
    <location>
        <begin position="785"/>
        <end position="828"/>
    </location>
</feature>
<dbReference type="GO" id="GO:0005886">
    <property type="term" value="C:plasma membrane"/>
    <property type="evidence" value="ECO:0007669"/>
    <property type="project" value="TreeGrafter"/>
</dbReference>
<feature type="region of interest" description="Disordered" evidence="3">
    <location>
        <begin position="1592"/>
        <end position="1623"/>
    </location>
</feature>
<accession>A0A409YPW8</accession>
<dbReference type="GO" id="GO:0005085">
    <property type="term" value="F:guanyl-nucleotide exchange factor activity"/>
    <property type="evidence" value="ECO:0007669"/>
    <property type="project" value="UniProtKB-KW"/>
</dbReference>
<reference evidence="6 7" key="1">
    <citation type="journal article" date="2018" name="Evol. Lett.">
        <title>Horizontal gene cluster transfer increased hallucinogenic mushroom diversity.</title>
        <authorList>
            <person name="Reynolds H.T."/>
            <person name="Vijayakumar V."/>
            <person name="Gluck-Thaler E."/>
            <person name="Korotkin H.B."/>
            <person name="Matheny P.B."/>
            <person name="Slot J.C."/>
        </authorList>
    </citation>
    <scope>NUCLEOTIDE SEQUENCE [LARGE SCALE GENOMIC DNA]</scope>
    <source>
        <strain evidence="6 7">2629</strain>
    </source>
</reference>
<dbReference type="STRING" id="181874.A0A409YPW8"/>
<evidence type="ECO:0000256" key="1">
    <source>
        <dbReference type="ARBA" id="ARBA00022658"/>
    </source>
</evidence>
<feature type="compositionally biased region" description="Basic and acidic residues" evidence="3">
    <location>
        <begin position="311"/>
        <end position="321"/>
    </location>
</feature>
<dbReference type="PANTHER" id="PTHR23113:SF363">
    <property type="entry name" value="PROTEIN SON OF SEVENLESS"/>
    <property type="match status" value="1"/>
</dbReference>
<dbReference type="SMART" id="SM00147">
    <property type="entry name" value="RasGEF"/>
    <property type="match status" value="1"/>
</dbReference>
<feature type="compositionally biased region" description="Low complexity" evidence="3">
    <location>
        <begin position="985"/>
        <end position="1010"/>
    </location>
</feature>
<proteinExistence type="predicted"/>
<feature type="compositionally biased region" description="Low complexity" evidence="3">
    <location>
        <begin position="208"/>
        <end position="219"/>
    </location>
</feature>
<evidence type="ECO:0000256" key="2">
    <source>
        <dbReference type="PROSITE-ProRule" id="PRU00168"/>
    </source>
</evidence>
<feature type="region of interest" description="Disordered" evidence="3">
    <location>
        <begin position="504"/>
        <end position="543"/>
    </location>
</feature>
<feature type="region of interest" description="Disordered" evidence="3">
    <location>
        <begin position="159"/>
        <end position="183"/>
    </location>
</feature>
<dbReference type="InterPro" id="IPR023578">
    <property type="entry name" value="Ras_GEF_dom_sf"/>
</dbReference>
<feature type="compositionally biased region" description="Basic and acidic residues" evidence="3">
    <location>
        <begin position="1"/>
        <end position="10"/>
    </location>
</feature>
<feature type="compositionally biased region" description="Pro residues" evidence="3">
    <location>
        <begin position="967"/>
        <end position="980"/>
    </location>
</feature>
<dbReference type="Proteomes" id="UP000284842">
    <property type="component" value="Unassembled WGS sequence"/>
</dbReference>
<feature type="domain" description="Ras-GEF" evidence="4">
    <location>
        <begin position="1422"/>
        <end position="1745"/>
    </location>
</feature>
<dbReference type="Gene3D" id="1.20.870.10">
    <property type="entry name" value="Son of sevenless (SoS) protein Chain: S domain 1"/>
    <property type="match status" value="1"/>
</dbReference>
<feature type="region of interest" description="Disordered" evidence="3">
    <location>
        <begin position="685"/>
        <end position="710"/>
    </location>
</feature>
<dbReference type="Gene3D" id="1.10.840.10">
    <property type="entry name" value="Ras guanine-nucleotide exchange factors catalytic domain"/>
    <property type="match status" value="1"/>
</dbReference>
<organism evidence="6 7">
    <name type="scientific">Panaeolus cyanescens</name>
    <dbReference type="NCBI Taxonomy" id="181874"/>
    <lineage>
        <taxon>Eukaryota</taxon>
        <taxon>Fungi</taxon>
        <taxon>Dikarya</taxon>
        <taxon>Basidiomycota</taxon>
        <taxon>Agaricomycotina</taxon>
        <taxon>Agaricomycetes</taxon>
        <taxon>Agaricomycetidae</taxon>
        <taxon>Agaricales</taxon>
        <taxon>Agaricineae</taxon>
        <taxon>Galeropsidaceae</taxon>
        <taxon>Panaeolus</taxon>
    </lineage>
</organism>
<feature type="compositionally biased region" description="Low complexity" evidence="3">
    <location>
        <begin position="798"/>
        <end position="813"/>
    </location>
</feature>
<dbReference type="PROSITE" id="PS50212">
    <property type="entry name" value="RASGEF_NTER"/>
    <property type="match status" value="1"/>
</dbReference>
<evidence type="ECO:0008006" key="8">
    <source>
        <dbReference type="Google" id="ProtNLM"/>
    </source>
</evidence>
<feature type="compositionally biased region" description="Acidic residues" evidence="3">
    <location>
        <begin position="411"/>
        <end position="429"/>
    </location>
</feature>
<dbReference type="PROSITE" id="PS50009">
    <property type="entry name" value="RASGEF_CAT"/>
    <property type="match status" value="1"/>
</dbReference>
<feature type="compositionally biased region" description="Low complexity" evidence="3">
    <location>
        <begin position="508"/>
        <end position="522"/>
    </location>
</feature>
<comment type="caution">
    <text evidence="6">The sequence shown here is derived from an EMBL/GenBank/DDBJ whole genome shotgun (WGS) entry which is preliminary data.</text>
</comment>
<evidence type="ECO:0000259" key="4">
    <source>
        <dbReference type="PROSITE" id="PS50009"/>
    </source>
</evidence>
<feature type="region of interest" description="Disordered" evidence="3">
    <location>
        <begin position="932"/>
        <end position="1043"/>
    </location>
</feature>
<protein>
    <recommendedName>
        <fullName evidence="8">Ras GEF</fullName>
    </recommendedName>
</protein>
<dbReference type="CDD" id="cd06224">
    <property type="entry name" value="REM"/>
    <property type="match status" value="1"/>
</dbReference>
<evidence type="ECO:0000313" key="7">
    <source>
        <dbReference type="Proteomes" id="UP000284842"/>
    </source>
</evidence>
<feature type="compositionally biased region" description="Low complexity" evidence="3">
    <location>
        <begin position="693"/>
        <end position="707"/>
    </location>
</feature>